<accession>A0A1U9JVB0</accession>
<name>A0A1U9JVB0_9HYPH</name>
<dbReference type="STRING" id="1902579.BHV28_11000"/>
<dbReference type="InterPro" id="IPR001969">
    <property type="entry name" value="Aspartic_peptidase_AS"/>
</dbReference>
<dbReference type="KEGG" id="thd:BHV28_11000"/>
<reference evidence="2 3" key="1">
    <citation type="journal article" date="2010" name="Science">
        <title>Genomic comparison of the ants Camponotus floridanus and Harpegnathos saltator.</title>
        <authorList>
            <person name="Bonasio R."/>
            <person name="Zhang G."/>
            <person name="Ye C."/>
            <person name="Mutti N.S."/>
            <person name="Fang X."/>
            <person name="Qin N."/>
            <person name="Donahue G."/>
            <person name="Yang P."/>
            <person name="Li Q."/>
            <person name="Li C."/>
            <person name="Zhang P."/>
            <person name="Huang Z."/>
            <person name="Berger S.L."/>
            <person name="Reinberg D."/>
            <person name="Wang J."/>
            <person name="Liebig J."/>
        </authorList>
    </citation>
    <scope>NUCLEOTIDE SEQUENCE [LARGE SCALE GENOMIC DNA]</scope>
    <source>
        <strain evidence="2 3">Hsal</strain>
    </source>
</reference>
<dbReference type="SUPFAM" id="SSF50630">
    <property type="entry name" value="Acid proteases"/>
    <property type="match status" value="1"/>
</dbReference>
<gene>
    <name evidence="2" type="ORF">BHV28_11000</name>
</gene>
<organism evidence="2 3">
    <name type="scientific">Candidatus Tokpelaia hoelldobleri</name>
    <dbReference type="NCBI Taxonomy" id="1902579"/>
    <lineage>
        <taxon>Bacteria</taxon>
        <taxon>Pseudomonadati</taxon>
        <taxon>Pseudomonadota</taxon>
        <taxon>Alphaproteobacteria</taxon>
        <taxon>Hyphomicrobiales</taxon>
        <taxon>Candidatus Tokpelaia</taxon>
    </lineage>
</organism>
<keyword evidence="2" id="KW-0645">Protease</keyword>
<dbReference type="NCBIfam" id="TIGR02281">
    <property type="entry name" value="clan_AA_DTGA"/>
    <property type="match status" value="1"/>
</dbReference>
<evidence type="ECO:0000256" key="1">
    <source>
        <dbReference type="SAM" id="Phobius"/>
    </source>
</evidence>
<keyword evidence="1" id="KW-0812">Transmembrane</keyword>
<evidence type="ECO:0000313" key="3">
    <source>
        <dbReference type="Proteomes" id="UP000188912"/>
    </source>
</evidence>
<dbReference type="GO" id="GO:0004190">
    <property type="term" value="F:aspartic-type endopeptidase activity"/>
    <property type="evidence" value="ECO:0007669"/>
    <property type="project" value="InterPro"/>
</dbReference>
<keyword evidence="3" id="KW-1185">Reference proteome</keyword>
<dbReference type="AlphaFoldDB" id="A0A1U9JVB0"/>
<protein>
    <submittedName>
        <fullName evidence="2">Clan AA aspartic protease</fullName>
    </submittedName>
</protein>
<sequence length="232" mass="25789">MRYFWVFLVIVVTIVAGFIASQYHSSALLDGDRTADIVYLGVFGLLVASLLTHRGIKLSHMVRSALVWVIVFLVLMIGYNIRYELQDIGAKITAGLIPASPLSAFDDEGRATVTLRQMESGHFAADAEVNGTTVHFLIDTGASRIVLTERDARRIGIDTVKLHYNYPVSTANGRTHHARIALDSIRLGTIRRESLYAYVTRDGELDISLLGMDFLNRLSGYSVRGDRFILLD</sequence>
<keyword evidence="1" id="KW-1133">Transmembrane helix</keyword>
<proteinExistence type="predicted"/>
<dbReference type="InterPro" id="IPR034122">
    <property type="entry name" value="Retropepsin-like_bacterial"/>
</dbReference>
<dbReference type="Gene3D" id="2.40.70.10">
    <property type="entry name" value="Acid Proteases"/>
    <property type="match status" value="1"/>
</dbReference>
<keyword evidence="1" id="KW-0472">Membrane</keyword>
<dbReference type="GO" id="GO:0006508">
    <property type="term" value="P:proteolysis"/>
    <property type="evidence" value="ECO:0007669"/>
    <property type="project" value="UniProtKB-KW"/>
</dbReference>
<dbReference type="InterPro" id="IPR021109">
    <property type="entry name" value="Peptidase_aspartic_dom_sf"/>
</dbReference>
<dbReference type="Pfam" id="PF13975">
    <property type="entry name" value="gag-asp_proteas"/>
    <property type="match status" value="1"/>
</dbReference>
<feature type="transmembrane region" description="Helical" evidence="1">
    <location>
        <begin position="65"/>
        <end position="81"/>
    </location>
</feature>
<feature type="transmembrane region" description="Helical" evidence="1">
    <location>
        <begin position="36"/>
        <end position="53"/>
    </location>
</feature>
<dbReference type="Proteomes" id="UP000188912">
    <property type="component" value="Chromosome"/>
</dbReference>
<dbReference type="InterPro" id="IPR011969">
    <property type="entry name" value="Clan_AA_Asp_peptidase_C"/>
</dbReference>
<dbReference type="CDD" id="cd05483">
    <property type="entry name" value="retropepsin_like_bacteria"/>
    <property type="match status" value="1"/>
</dbReference>
<dbReference type="PROSITE" id="PS00141">
    <property type="entry name" value="ASP_PROTEASE"/>
    <property type="match status" value="1"/>
</dbReference>
<reference evidence="2 3" key="2">
    <citation type="journal article" date="2016" name="Sci. Rep.">
        <title>The genome of Rhizobiales bacteria in predatory ants reveals urease gene functions but no genes for nitrogen fixation.</title>
        <authorList>
            <person name="Neuvonen M.M."/>
            <person name="Tamarit D."/>
            <person name="Naslund K."/>
            <person name="Liebig J."/>
            <person name="Feldhaar H."/>
            <person name="Moran N.A."/>
            <person name="Guy L."/>
            <person name="Andersson S.G."/>
        </authorList>
    </citation>
    <scope>NUCLEOTIDE SEQUENCE [LARGE SCALE GENOMIC DNA]</scope>
    <source>
        <strain evidence="2 3">Hsal</strain>
    </source>
</reference>
<keyword evidence="2" id="KW-0378">Hydrolase</keyword>
<evidence type="ECO:0000313" key="2">
    <source>
        <dbReference type="EMBL" id="AQS41788.1"/>
    </source>
</evidence>
<dbReference type="EMBL" id="CP017315">
    <property type="protein sequence ID" value="AQS41788.1"/>
    <property type="molecule type" value="Genomic_DNA"/>
</dbReference>